<dbReference type="Pfam" id="PF06107">
    <property type="entry name" value="DUF951"/>
    <property type="match status" value="1"/>
</dbReference>
<keyword evidence="2" id="KW-1185">Reference proteome</keyword>
<evidence type="ECO:0000313" key="1">
    <source>
        <dbReference type="EMBL" id="MBC5638511.1"/>
    </source>
</evidence>
<dbReference type="Proteomes" id="UP000637359">
    <property type="component" value="Unassembled WGS sequence"/>
</dbReference>
<name>A0A923RK35_9BACI</name>
<organism evidence="1 2">
    <name type="scientific">Ornithinibacillus hominis</name>
    <dbReference type="NCBI Taxonomy" id="2763055"/>
    <lineage>
        <taxon>Bacteria</taxon>
        <taxon>Bacillati</taxon>
        <taxon>Bacillota</taxon>
        <taxon>Bacilli</taxon>
        <taxon>Bacillales</taxon>
        <taxon>Bacillaceae</taxon>
        <taxon>Ornithinibacillus</taxon>
    </lineage>
</organism>
<dbReference type="PANTHER" id="PTHR38455:SF1">
    <property type="entry name" value="DUF951 DOMAIN-CONTAINING PROTEIN"/>
    <property type="match status" value="1"/>
</dbReference>
<dbReference type="PANTHER" id="PTHR38455">
    <property type="entry name" value="HYPOTHETICAL CYTOSOLIC PROTEIN"/>
    <property type="match status" value="1"/>
</dbReference>
<proteinExistence type="predicted"/>
<reference evidence="1" key="1">
    <citation type="submission" date="2020-08" db="EMBL/GenBank/DDBJ databases">
        <title>Genome public.</title>
        <authorList>
            <person name="Liu C."/>
            <person name="Sun Q."/>
        </authorList>
    </citation>
    <scope>NUCLEOTIDE SEQUENCE</scope>
    <source>
        <strain evidence="1">BX22</strain>
    </source>
</reference>
<evidence type="ECO:0000313" key="2">
    <source>
        <dbReference type="Proteomes" id="UP000637359"/>
    </source>
</evidence>
<dbReference type="PIRSF" id="PIRSF037263">
    <property type="entry name" value="DUF951_bac"/>
    <property type="match status" value="1"/>
</dbReference>
<sequence length="65" mass="7666">MVDKDFQLHDVVQMKKPHPCGENRWKIIRMGMDIRIKCMGCEHSVMIPRKEFAKKLKKVLEKAAN</sequence>
<protein>
    <submittedName>
        <fullName evidence="1">DUF951 domain-containing protein</fullName>
    </submittedName>
</protein>
<dbReference type="InterPro" id="IPR009296">
    <property type="entry name" value="DUF951"/>
</dbReference>
<comment type="caution">
    <text evidence="1">The sequence shown here is derived from an EMBL/GenBank/DDBJ whole genome shotgun (WGS) entry which is preliminary data.</text>
</comment>
<dbReference type="EMBL" id="JACOOL010000016">
    <property type="protein sequence ID" value="MBC5638511.1"/>
    <property type="molecule type" value="Genomic_DNA"/>
</dbReference>
<accession>A0A923RK35</accession>
<gene>
    <name evidence="1" type="ORF">H8S33_17180</name>
</gene>
<dbReference type="AlphaFoldDB" id="A0A923RK35"/>
<dbReference type="RefSeq" id="WP_186871215.1">
    <property type="nucleotide sequence ID" value="NZ_JACOOL010000016.1"/>
</dbReference>